<reference evidence="1 2" key="1">
    <citation type="submission" date="2014-06" db="EMBL/GenBank/DDBJ databases">
        <title>Evolutionary Origins and Diversification of the Mycorrhizal Mutualists.</title>
        <authorList>
            <consortium name="DOE Joint Genome Institute"/>
            <consortium name="Mycorrhizal Genomics Consortium"/>
            <person name="Kohler A."/>
            <person name="Kuo A."/>
            <person name="Nagy L.G."/>
            <person name="Floudas D."/>
            <person name="Copeland A."/>
            <person name="Barry K.W."/>
            <person name="Cichocki N."/>
            <person name="Veneault-Fourrey C."/>
            <person name="LaButti K."/>
            <person name="Lindquist E.A."/>
            <person name="Lipzen A."/>
            <person name="Lundell T."/>
            <person name="Morin E."/>
            <person name="Murat C."/>
            <person name="Riley R."/>
            <person name="Ohm R."/>
            <person name="Sun H."/>
            <person name="Tunlid A."/>
            <person name="Henrissat B."/>
            <person name="Grigoriev I.V."/>
            <person name="Hibbett D.S."/>
            <person name="Martin F."/>
        </authorList>
    </citation>
    <scope>NUCLEOTIDE SEQUENCE [LARGE SCALE GENOMIC DNA]</scope>
    <source>
        <strain evidence="1 2">SS14</strain>
    </source>
</reference>
<dbReference type="AlphaFoldDB" id="A0A0C9W2S1"/>
<sequence length="221" mass="24543">MPYLTTWPGLTLPDMPLSILVTIRTKMGRHYLVHLEFERFRDELTNFAAELAPQLIVRDDEGATKFVPVTAKMRQHTTMHTVSHLPFPPPPSSNVLSKVAFSPQPAQCRSLAPFIRPPSASFVPTDGSEVLRLLVNGESILMDENRAKEIVSKEDVEIVVDLGMGSETSKINCTATTAFNAVDEDTGVAQLETHQTSRVLLNFLPISSHIADTSIRHSRKR</sequence>
<keyword evidence="2" id="KW-1185">Reference proteome</keyword>
<dbReference type="EMBL" id="KN837112">
    <property type="protein sequence ID" value="KIJ45336.1"/>
    <property type="molecule type" value="Genomic_DNA"/>
</dbReference>
<proteinExistence type="predicted"/>
<name>A0A0C9W2S1_SPHS4</name>
<dbReference type="OrthoDB" id="2017946at2759"/>
<dbReference type="HOGENOM" id="CLU_1251373_0_0_1"/>
<protein>
    <submittedName>
        <fullName evidence="1">Unplaced genomic scaffold SPHSTscaffold_37, whole genome shotgun sequence</fullName>
    </submittedName>
</protein>
<gene>
    <name evidence="1" type="ORF">M422DRAFT_251108</name>
</gene>
<accession>A0A0C9W2S1</accession>
<evidence type="ECO:0000313" key="1">
    <source>
        <dbReference type="EMBL" id="KIJ45336.1"/>
    </source>
</evidence>
<dbReference type="Proteomes" id="UP000054279">
    <property type="component" value="Unassembled WGS sequence"/>
</dbReference>
<organism evidence="1 2">
    <name type="scientific">Sphaerobolus stellatus (strain SS14)</name>
    <dbReference type="NCBI Taxonomy" id="990650"/>
    <lineage>
        <taxon>Eukaryota</taxon>
        <taxon>Fungi</taxon>
        <taxon>Dikarya</taxon>
        <taxon>Basidiomycota</taxon>
        <taxon>Agaricomycotina</taxon>
        <taxon>Agaricomycetes</taxon>
        <taxon>Phallomycetidae</taxon>
        <taxon>Geastrales</taxon>
        <taxon>Sphaerobolaceae</taxon>
        <taxon>Sphaerobolus</taxon>
    </lineage>
</organism>
<evidence type="ECO:0000313" key="2">
    <source>
        <dbReference type="Proteomes" id="UP000054279"/>
    </source>
</evidence>